<keyword evidence="2" id="KW-1185">Reference proteome</keyword>
<dbReference type="Proteomes" id="UP000094487">
    <property type="component" value="Unassembled WGS sequence"/>
</dbReference>
<gene>
    <name evidence="1" type="ORF">BFL28_04555</name>
</gene>
<reference evidence="1 2" key="1">
    <citation type="submission" date="2016-08" db="EMBL/GenBank/DDBJ databases">
        <title>Draft genome of the agarase producing Sphingomonas sp. MCT13.</title>
        <authorList>
            <person name="D'Andrea M.M."/>
            <person name="Rossolini G.M."/>
            <person name="Thaller M.C."/>
        </authorList>
    </citation>
    <scope>NUCLEOTIDE SEQUENCE [LARGE SCALE GENOMIC DNA]</scope>
    <source>
        <strain evidence="1 2">MCT13</strain>
    </source>
</reference>
<organism evidence="1 2">
    <name type="scientific">Sphingomonas turrisvirgatae</name>
    <dbReference type="NCBI Taxonomy" id="1888892"/>
    <lineage>
        <taxon>Bacteria</taxon>
        <taxon>Pseudomonadati</taxon>
        <taxon>Pseudomonadota</taxon>
        <taxon>Alphaproteobacteria</taxon>
        <taxon>Sphingomonadales</taxon>
        <taxon>Sphingomonadaceae</taxon>
        <taxon>Sphingomonas</taxon>
    </lineage>
</organism>
<sequence>MQARIADARATIAQESADLPGRMERQPSGMVGYYMALETTGAQVRQPGRWIKLPLAFAALSSAYI</sequence>
<evidence type="ECO:0000313" key="2">
    <source>
        <dbReference type="Proteomes" id="UP000094487"/>
    </source>
</evidence>
<protein>
    <submittedName>
        <fullName evidence="1">Uncharacterized protein</fullName>
    </submittedName>
</protein>
<proteinExistence type="predicted"/>
<dbReference type="EMBL" id="MDDS01000057">
    <property type="protein sequence ID" value="ODP36589.1"/>
    <property type="molecule type" value="Genomic_DNA"/>
</dbReference>
<accession>A0A1E3LS67</accession>
<name>A0A1E3LS67_9SPHN</name>
<evidence type="ECO:0000313" key="1">
    <source>
        <dbReference type="EMBL" id="ODP36589.1"/>
    </source>
</evidence>
<comment type="caution">
    <text evidence="1">The sequence shown here is derived from an EMBL/GenBank/DDBJ whole genome shotgun (WGS) entry which is preliminary data.</text>
</comment>
<dbReference type="AlphaFoldDB" id="A0A1E3LS67"/>